<dbReference type="GO" id="GO:0050661">
    <property type="term" value="F:NADP binding"/>
    <property type="evidence" value="ECO:0007669"/>
    <property type="project" value="InterPro"/>
</dbReference>
<dbReference type="PANTHER" id="PTHR43098:SF3">
    <property type="entry name" value="L-ORNITHINE N(5)-MONOOXYGENASE-RELATED"/>
    <property type="match status" value="1"/>
</dbReference>
<accession>A0AA38PL74</accession>
<comment type="cofactor">
    <cofactor evidence="1">
        <name>FAD</name>
        <dbReference type="ChEBI" id="CHEBI:57692"/>
    </cofactor>
</comment>
<evidence type="ECO:0000256" key="7">
    <source>
        <dbReference type="ARBA" id="ARBA00023033"/>
    </source>
</evidence>
<dbReference type="SUPFAM" id="SSF51905">
    <property type="entry name" value="FAD/NAD(P)-binding domain"/>
    <property type="match status" value="2"/>
</dbReference>
<protein>
    <submittedName>
        <fullName evidence="8">Cyclohexanone monooxygenase</fullName>
    </submittedName>
</protein>
<evidence type="ECO:0000256" key="6">
    <source>
        <dbReference type="ARBA" id="ARBA00023002"/>
    </source>
</evidence>
<dbReference type="InterPro" id="IPR036188">
    <property type="entry name" value="FAD/NAD-bd_sf"/>
</dbReference>
<comment type="caution">
    <text evidence="8">The sequence shown here is derived from an EMBL/GenBank/DDBJ whole genome shotgun (WGS) entry which is preliminary data.</text>
</comment>
<evidence type="ECO:0000256" key="1">
    <source>
        <dbReference type="ARBA" id="ARBA00001974"/>
    </source>
</evidence>
<dbReference type="InterPro" id="IPR050775">
    <property type="entry name" value="FAD-binding_Monooxygenases"/>
</dbReference>
<keyword evidence="3" id="KW-0285">Flavoprotein</keyword>
<dbReference type="GO" id="GO:0004499">
    <property type="term" value="F:N,N-dimethylaniline monooxygenase activity"/>
    <property type="evidence" value="ECO:0007669"/>
    <property type="project" value="InterPro"/>
</dbReference>
<keyword evidence="9" id="KW-1185">Reference proteome</keyword>
<gene>
    <name evidence="8" type="ORF">F5878DRAFT_600470</name>
</gene>
<evidence type="ECO:0000256" key="5">
    <source>
        <dbReference type="ARBA" id="ARBA00022857"/>
    </source>
</evidence>
<comment type="similarity">
    <text evidence="2">Belongs to the FAD-binding monooxygenase family.</text>
</comment>
<evidence type="ECO:0000313" key="9">
    <source>
        <dbReference type="Proteomes" id="UP001163846"/>
    </source>
</evidence>
<dbReference type="AlphaFoldDB" id="A0AA38PL74"/>
<evidence type="ECO:0000256" key="2">
    <source>
        <dbReference type="ARBA" id="ARBA00010139"/>
    </source>
</evidence>
<organism evidence="8 9">
    <name type="scientific">Lentinula raphanica</name>
    <dbReference type="NCBI Taxonomy" id="153919"/>
    <lineage>
        <taxon>Eukaryota</taxon>
        <taxon>Fungi</taxon>
        <taxon>Dikarya</taxon>
        <taxon>Basidiomycota</taxon>
        <taxon>Agaricomycotina</taxon>
        <taxon>Agaricomycetes</taxon>
        <taxon>Agaricomycetidae</taxon>
        <taxon>Agaricales</taxon>
        <taxon>Marasmiineae</taxon>
        <taxon>Omphalotaceae</taxon>
        <taxon>Lentinula</taxon>
    </lineage>
</organism>
<proteinExistence type="inferred from homology"/>
<dbReference type="GO" id="GO:0050660">
    <property type="term" value="F:flavin adenine dinucleotide binding"/>
    <property type="evidence" value="ECO:0007669"/>
    <property type="project" value="InterPro"/>
</dbReference>
<dbReference type="Proteomes" id="UP001163846">
    <property type="component" value="Unassembled WGS sequence"/>
</dbReference>
<keyword evidence="4" id="KW-0274">FAD</keyword>
<evidence type="ECO:0000256" key="4">
    <source>
        <dbReference type="ARBA" id="ARBA00022827"/>
    </source>
</evidence>
<evidence type="ECO:0000313" key="8">
    <source>
        <dbReference type="EMBL" id="KAJ3844987.1"/>
    </source>
</evidence>
<dbReference type="InterPro" id="IPR020946">
    <property type="entry name" value="Flavin_mOase-like"/>
</dbReference>
<evidence type="ECO:0000256" key="3">
    <source>
        <dbReference type="ARBA" id="ARBA00022630"/>
    </source>
</evidence>
<keyword evidence="5" id="KW-0521">NADP</keyword>
<keyword evidence="6" id="KW-0560">Oxidoreductase</keyword>
<dbReference type="Gene3D" id="3.50.50.60">
    <property type="entry name" value="FAD/NAD(P)-binding domain"/>
    <property type="match status" value="2"/>
</dbReference>
<name>A0AA38PL74_9AGAR</name>
<dbReference type="PANTHER" id="PTHR43098">
    <property type="entry name" value="L-ORNITHINE N(5)-MONOOXYGENASE-RELATED"/>
    <property type="match status" value="1"/>
</dbReference>
<reference evidence="8" key="1">
    <citation type="submission" date="2022-08" db="EMBL/GenBank/DDBJ databases">
        <authorList>
            <consortium name="DOE Joint Genome Institute"/>
            <person name="Min B."/>
            <person name="Riley R."/>
            <person name="Sierra-Patev S."/>
            <person name="Naranjo-Ortiz M."/>
            <person name="Looney B."/>
            <person name="Konkel Z."/>
            <person name="Slot J.C."/>
            <person name="Sakamoto Y."/>
            <person name="Steenwyk J.L."/>
            <person name="Rokas A."/>
            <person name="Carro J."/>
            <person name="Camarero S."/>
            <person name="Ferreira P."/>
            <person name="Molpeceres G."/>
            <person name="Ruiz-Duenas F.J."/>
            <person name="Serrano A."/>
            <person name="Henrissat B."/>
            <person name="Drula E."/>
            <person name="Hughes K.W."/>
            <person name="Mata J.L."/>
            <person name="Ishikawa N.K."/>
            <person name="Vargas-Isla R."/>
            <person name="Ushijima S."/>
            <person name="Smith C.A."/>
            <person name="Ahrendt S."/>
            <person name="Andreopoulos W."/>
            <person name="He G."/>
            <person name="Labutti K."/>
            <person name="Lipzen A."/>
            <person name="Ng V."/>
            <person name="Sandor L."/>
            <person name="Barry K."/>
            <person name="Martinez A.T."/>
            <person name="Xiao Y."/>
            <person name="Gibbons J.G."/>
            <person name="Terashima K."/>
            <person name="Hibbett D.S."/>
            <person name="Grigoriev I.V."/>
        </authorList>
    </citation>
    <scope>NUCLEOTIDE SEQUENCE</scope>
    <source>
        <strain evidence="8">TFB9207</strain>
    </source>
</reference>
<dbReference type="EMBL" id="MU805943">
    <property type="protein sequence ID" value="KAJ3844987.1"/>
    <property type="molecule type" value="Genomic_DNA"/>
</dbReference>
<dbReference type="Pfam" id="PF00743">
    <property type="entry name" value="FMO-like"/>
    <property type="match status" value="1"/>
</dbReference>
<keyword evidence="7 8" id="KW-0503">Monooxygenase</keyword>
<sequence length="568" mass="64532">MLTDIVIICVYRSGSMFPTTTMSTTQPVARPSLDVLIVGAGFGGVYMLHHLRKLGLTVNIFEAASDLGGVWRNNCYPGARVDSEIPEYDLSLEEIWRDWNWTEKFPGYEELRRYFNHIDQKLEIRKDVSFNKRVVAARFDTDVDRWEITALDGTVVNPRFLVLCTGFAAKPYTPHLKGIDLFQGISYHTAEWPENGLDLKGKRVGVIGTGASGVQVIQEIAKDVEQLTVFQRTPNYAVAMQQKKLDNFKEQEKMKTLYPAIFERRRETIAGYSYSELPSKKLFDATPAERLLHFEEQWSLGGFRFSLRNYADVVVNQAANDEVYEFWKTKVRERLHDPDMQEKLAPSIPPHPFGAKRPSLEQHYYEVYNRPNVELIDLRQCSIVEATPEGILTADGVEHKLDVIIFATGFDTLMGGITQIDIHGLGGKSLKDKWADGVATNLGLTSADFPNMFFIYGPQAPTAFSNGPTCIEIQGDWVVNCIKYIMDNNFTYINAREEAEQQWRKKVLFLGSLTLFNKAETSWYFGSNIPGKIVEPYMFMGGVQKYDQIITEVASQGYMGFDLCSNTY</sequence>